<dbReference type="FunFam" id="3.90.280.10:FF:000002">
    <property type="entry name" value="39S ribosomal protein L38, mitochondrial"/>
    <property type="match status" value="1"/>
</dbReference>
<comment type="subcellular location">
    <subcellularLocation>
        <location evidence="1">Mitochondrion</location>
    </subcellularLocation>
</comment>
<dbReference type="AlphaFoldDB" id="A0A7M7KMT1"/>
<dbReference type="InterPro" id="IPR008914">
    <property type="entry name" value="PEBP"/>
</dbReference>
<accession>A0A7M7KMT1</accession>
<evidence type="ECO:0000313" key="11">
    <source>
        <dbReference type="Proteomes" id="UP000594260"/>
    </source>
</evidence>
<dbReference type="GO" id="GO:0005743">
    <property type="term" value="C:mitochondrial inner membrane"/>
    <property type="evidence" value="ECO:0007669"/>
    <property type="project" value="UniProtKB-ARBA"/>
</dbReference>
<dbReference type="RefSeq" id="XP_022669254.1">
    <property type="nucleotide sequence ID" value="XM_022813519.1"/>
</dbReference>
<evidence type="ECO:0000313" key="10">
    <source>
        <dbReference type="EnsemblMetazoa" id="XP_022669254"/>
    </source>
</evidence>
<evidence type="ECO:0000256" key="8">
    <source>
        <dbReference type="ARBA" id="ARBA00039444"/>
    </source>
</evidence>
<evidence type="ECO:0000256" key="3">
    <source>
        <dbReference type="ARBA" id="ARBA00022980"/>
    </source>
</evidence>
<evidence type="ECO:0000256" key="2">
    <source>
        <dbReference type="ARBA" id="ARBA00022946"/>
    </source>
</evidence>
<dbReference type="InterPro" id="IPR035810">
    <property type="entry name" value="PEBP_euk"/>
</dbReference>
<dbReference type="EnsemblMetazoa" id="XM_022813519">
    <property type="protein sequence ID" value="XP_022669254"/>
    <property type="gene ID" value="LOC111253714"/>
</dbReference>
<dbReference type="Gene3D" id="3.90.280.10">
    <property type="entry name" value="PEBP-like"/>
    <property type="match status" value="1"/>
</dbReference>
<comment type="similarity">
    <text evidence="7">Belongs to the phosphatidylethanolamine-binding protein family. Mitochondrion-specific ribosomal protein mL38 subfamily.</text>
</comment>
<dbReference type="SUPFAM" id="SSF49777">
    <property type="entry name" value="PEBP-like"/>
    <property type="match status" value="1"/>
</dbReference>
<dbReference type="GO" id="GO:0005762">
    <property type="term" value="C:mitochondrial large ribosomal subunit"/>
    <property type="evidence" value="ECO:0007669"/>
    <property type="project" value="TreeGrafter"/>
</dbReference>
<dbReference type="PANTHER" id="PTHR11362">
    <property type="entry name" value="PHOSPHATIDYLETHANOLAMINE-BINDING PROTEIN"/>
    <property type="match status" value="1"/>
</dbReference>
<sequence length="418" mass="49645">MSSIAVLQMSQKYFQCDARREKTFLYKTYILTRSVLNPWNQELHARVNIGFYERWKTPQSKKLAKQRLAQWKILKRNHERMALAKSGKLLLDYDKQKEIWAEGNFRTHIKLAADHYKIFHDLYEYGYFFPTTVLNVRYPLNEEEFAPVYMGNIMSASDTASVPEVAYAAEEGELFTLVMTSLDSHLEVPQNEYLHWLLTNIPGNDISKGTSICDYMRPFVPKGAGYHRFVFVLYKHMKGEIDLSDEKRTPKTASLRERTFRTLDFYRKYQDTLTPCAISFFQCKWDDSLMDFFHNILEMKVPVFEHIPLDKDKLRFKKWPEGESFNEYIDLFRDEKEIAEEVYCKRLKALNPFQEESSGLKFPHAHAFPQGTPSWYRTEISRERSKMGKYRHLRRFSLYEGSEEVNVKPYDRYGPLEE</sequence>
<keyword evidence="4" id="KW-0175">Coiled coil</keyword>
<dbReference type="CDD" id="cd00866">
    <property type="entry name" value="PEBP_euk"/>
    <property type="match status" value="1"/>
</dbReference>
<dbReference type="CTD" id="64978"/>
<dbReference type="PANTHER" id="PTHR11362:SF133">
    <property type="entry name" value="LARGE RIBOSOMAL SUBUNIT PROTEIN ML38"/>
    <property type="match status" value="1"/>
</dbReference>
<evidence type="ECO:0000256" key="6">
    <source>
        <dbReference type="ARBA" id="ARBA00023274"/>
    </source>
</evidence>
<reference evidence="10" key="1">
    <citation type="submission" date="2021-01" db="UniProtKB">
        <authorList>
            <consortium name="EnsemblMetazoa"/>
        </authorList>
    </citation>
    <scope>IDENTIFICATION</scope>
</reference>
<dbReference type="Proteomes" id="UP000594260">
    <property type="component" value="Unplaced"/>
</dbReference>
<dbReference type="Pfam" id="PF01161">
    <property type="entry name" value="PBP"/>
    <property type="match status" value="1"/>
</dbReference>
<keyword evidence="11" id="KW-1185">Reference proteome</keyword>
<keyword evidence="6" id="KW-0687">Ribonucleoprotein</keyword>
<evidence type="ECO:0000256" key="7">
    <source>
        <dbReference type="ARBA" id="ARBA00038016"/>
    </source>
</evidence>
<evidence type="ECO:0000256" key="4">
    <source>
        <dbReference type="ARBA" id="ARBA00023054"/>
    </source>
</evidence>
<evidence type="ECO:0000256" key="5">
    <source>
        <dbReference type="ARBA" id="ARBA00023128"/>
    </source>
</evidence>
<evidence type="ECO:0000256" key="9">
    <source>
        <dbReference type="ARBA" id="ARBA00041206"/>
    </source>
</evidence>
<evidence type="ECO:0000256" key="1">
    <source>
        <dbReference type="ARBA" id="ARBA00004173"/>
    </source>
</evidence>
<organism evidence="10 11">
    <name type="scientific">Varroa destructor</name>
    <name type="common">Honeybee mite</name>
    <dbReference type="NCBI Taxonomy" id="109461"/>
    <lineage>
        <taxon>Eukaryota</taxon>
        <taxon>Metazoa</taxon>
        <taxon>Ecdysozoa</taxon>
        <taxon>Arthropoda</taxon>
        <taxon>Chelicerata</taxon>
        <taxon>Arachnida</taxon>
        <taxon>Acari</taxon>
        <taxon>Parasitiformes</taxon>
        <taxon>Mesostigmata</taxon>
        <taxon>Gamasina</taxon>
        <taxon>Dermanyssoidea</taxon>
        <taxon>Varroidae</taxon>
        <taxon>Varroa</taxon>
    </lineage>
</organism>
<proteinExistence type="inferred from homology"/>
<keyword evidence="2" id="KW-0809">Transit peptide</keyword>
<dbReference type="GeneID" id="111253714"/>
<keyword evidence="3" id="KW-0689">Ribosomal protein</keyword>
<protein>
    <recommendedName>
        <fullName evidence="8">Large ribosomal subunit protein mL38</fullName>
    </recommendedName>
    <alternativeName>
        <fullName evidence="9">39S ribosomal protein L38, mitochondrial</fullName>
    </alternativeName>
</protein>
<name>A0A7M7KMT1_VARDE</name>
<keyword evidence="5" id="KW-0496">Mitochondrion</keyword>
<dbReference type="InterPro" id="IPR036610">
    <property type="entry name" value="PEBP-like_sf"/>
</dbReference>